<organism evidence="1 2">
    <name type="scientific">Ajellomyces dermatitidis (strain ER-3 / ATCC MYA-2586)</name>
    <name type="common">Blastomyces dermatitidis</name>
    <dbReference type="NCBI Taxonomy" id="559297"/>
    <lineage>
        <taxon>Eukaryota</taxon>
        <taxon>Fungi</taxon>
        <taxon>Dikarya</taxon>
        <taxon>Ascomycota</taxon>
        <taxon>Pezizomycotina</taxon>
        <taxon>Eurotiomycetes</taxon>
        <taxon>Eurotiomycetidae</taxon>
        <taxon>Onygenales</taxon>
        <taxon>Ajellomycetaceae</taxon>
        <taxon>Blastomyces</taxon>
    </lineage>
</organism>
<dbReference type="Proteomes" id="UP000002039">
    <property type="component" value="Unassembled WGS sequence"/>
</dbReference>
<dbReference type="RefSeq" id="XP_045275427.1">
    <property type="nucleotide sequence ID" value="XM_045418980.1"/>
</dbReference>
<dbReference type="EMBL" id="EQ999975">
    <property type="protein sequence ID" value="EEQ88260.2"/>
    <property type="molecule type" value="Genomic_DNA"/>
</dbReference>
<name>A0ABP2EW57_AJEDR</name>
<keyword evidence="2" id="KW-1185">Reference proteome</keyword>
<proteinExistence type="predicted"/>
<evidence type="ECO:0000313" key="2">
    <source>
        <dbReference type="Proteomes" id="UP000002039"/>
    </source>
</evidence>
<evidence type="ECO:0000313" key="1">
    <source>
        <dbReference type="EMBL" id="EEQ88260.2"/>
    </source>
</evidence>
<dbReference type="GeneID" id="69025682"/>
<accession>A0ABP2EW57</accession>
<gene>
    <name evidence="1" type="ORF">BDCG_03380</name>
</gene>
<reference evidence="2" key="1">
    <citation type="journal article" date="2015" name="PLoS Genet.">
        <title>The dynamic genome and transcriptome of the human fungal pathogen Blastomyces and close relative Emmonsia.</title>
        <authorList>
            <person name="Munoz J.F."/>
            <person name="Gauthier G.M."/>
            <person name="Desjardins C.A."/>
            <person name="Gallo J.E."/>
            <person name="Holder J."/>
            <person name="Sullivan T.D."/>
            <person name="Marty A.J."/>
            <person name="Carmen J.C."/>
            <person name="Chen Z."/>
            <person name="Ding L."/>
            <person name="Gujja S."/>
            <person name="Magrini V."/>
            <person name="Misas E."/>
            <person name="Mitreva M."/>
            <person name="Priest M."/>
            <person name="Saif S."/>
            <person name="Whiston E.A."/>
            <person name="Young S."/>
            <person name="Zeng Q."/>
            <person name="Goldman W.E."/>
            <person name="Mardis E.R."/>
            <person name="Taylor J.W."/>
            <person name="McEwen J.G."/>
            <person name="Clay O.K."/>
            <person name="Klein B.S."/>
            <person name="Cuomo C.A."/>
        </authorList>
    </citation>
    <scope>NUCLEOTIDE SEQUENCE [LARGE SCALE GENOMIC DNA]</scope>
    <source>
        <strain evidence="2">ER-3 / ATCC MYA-2586</strain>
    </source>
</reference>
<protein>
    <submittedName>
        <fullName evidence="1">Uncharacterized protein</fullName>
    </submittedName>
</protein>
<sequence>MLRAPVVHGLYEKRSFCSFLFAPIPSHRRCSTLLSQPQSPCLSKPRQLKCSGLAGLPSDKAQFHKPIGYYSYPCSDFSFFALANTSPHTTTSLSNGCLQSKPPQTFRHRCSCCPSSKSRGRTRGKWRVNMAKRMFIVQLPEQIITVQEASNSMGKRPAIPLVSQGARCCEPRSFPTSVILSYQ</sequence>